<dbReference type="EMBL" id="JACRUP010000009">
    <property type="protein sequence ID" value="MBC5851959.1"/>
    <property type="molecule type" value="Genomic_DNA"/>
</dbReference>
<evidence type="ECO:0000313" key="2">
    <source>
        <dbReference type="Proteomes" id="UP000615796"/>
    </source>
</evidence>
<dbReference type="Proteomes" id="UP000615796">
    <property type="component" value="Unassembled WGS sequence"/>
</dbReference>
<protein>
    <submittedName>
        <fullName evidence="1">Uncharacterized protein</fullName>
    </submittedName>
</protein>
<dbReference type="AlphaFoldDB" id="A0A9X0UJE7"/>
<comment type="caution">
    <text evidence="1">The sequence shown here is derived from an EMBL/GenBank/DDBJ whole genome shotgun (WGS) entry which is preliminary data.</text>
</comment>
<accession>A0A9X0UJE7</accession>
<keyword evidence="2" id="KW-1185">Reference proteome</keyword>
<reference evidence="1" key="1">
    <citation type="submission" date="2020-08" db="EMBL/GenBank/DDBJ databases">
        <title>Genome Sequencing and Pan-Genome Analysis of Migratory bird Vibrio Strains, Inner Mongolia.</title>
        <authorList>
            <person name="Zheng L."/>
        </authorList>
    </citation>
    <scope>NUCLEOTIDE SEQUENCE</scope>
    <source>
        <strain evidence="1">M13F</strain>
    </source>
</reference>
<sequence>MSSAFLLLPSLSFFSLPETNQSWQLFSQTQAFGYSQENGIYPLVKGDKIAYTPAKHAFTLNQAEMGVRYQQFSFSLLARYEWYLRFSPDTMLLYGESVNRQDMQASKRYDVDLRVEHLISQGIKLAWTSDPSQPFIWHVSASYLQAQEMMSGRLHGQVGQTGKSDYDGLLELDYVYSEDVLLKREVQAPSSYFGYTSDIGIHWQFHERAFISLLAQDFYSSIYWRDMPYTVATANTATAETDENGFVSIKPLVNGVEGFRDYTQRLPVKYHARFGYFSGQHAYSIKNVYVDRLWLTDLEWSTQWRDNLRSRFSYNWQTRAIGVEGQWLWFTFGVQSDQLDYQQATILNLKLGIVIPF</sequence>
<proteinExistence type="predicted"/>
<dbReference type="RefSeq" id="WP_187026530.1">
    <property type="nucleotide sequence ID" value="NZ_JACRUP010000009.1"/>
</dbReference>
<name>A0A9X0UJE7_VIBME</name>
<evidence type="ECO:0000313" key="1">
    <source>
        <dbReference type="EMBL" id="MBC5851959.1"/>
    </source>
</evidence>
<gene>
    <name evidence="1" type="ORF">H8Q88_13710</name>
</gene>
<organism evidence="1 2">
    <name type="scientific">Vibrio metschnikovii</name>
    <dbReference type="NCBI Taxonomy" id="28172"/>
    <lineage>
        <taxon>Bacteria</taxon>
        <taxon>Pseudomonadati</taxon>
        <taxon>Pseudomonadota</taxon>
        <taxon>Gammaproteobacteria</taxon>
        <taxon>Vibrionales</taxon>
        <taxon>Vibrionaceae</taxon>
        <taxon>Vibrio</taxon>
    </lineage>
</organism>